<comment type="subcellular location">
    <subcellularLocation>
        <location evidence="1">Cell membrane</location>
        <topology evidence="1">Single-pass type II membrane protein</topology>
    </subcellularLocation>
    <subcellularLocation>
        <location evidence="3">Membrane</location>
        <topology evidence="3">Single-pass type II membrane protein</topology>
    </subcellularLocation>
</comment>
<dbReference type="CDD" id="cd06530">
    <property type="entry name" value="S26_SPase_I"/>
    <property type="match status" value="1"/>
</dbReference>
<keyword evidence="3 5" id="KW-0378">Hydrolase</keyword>
<dbReference type="InterPro" id="IPR019533">
    <property type="entry name" value="Peptidase_S26"/>
</dbReference>
<sequence>MGSERSEHEDGGPGRLGGALSGLAVAVGSLLFLGGFGWGAVIYQPYTIPTESMHPTLSAGDRVLAQRVEGDQVRRGDVVVFRDPSWGGGPMVKRVIGVGGDRIACCGGDGRPTVNDRPLDEPYLAGAPAEPGSGSRTFTVTVPDGRLFLLGDNRLGSLDSRSHLSDPQRGSVSRSAVTGRLDAVVWPLDGGVVERPEGFAGLPGGISSPGPVVPLAAAAAAGAILIVGGAVYGPIARGAARRAAGRAARGSAGESAGRPASHV</sequence>
<dbReference type="EMBL" id="JBHSKP010000018">
    <property type="protein sequence ID" value="MFC5154917.1"/>
    <property type="molecule type" value="Genomic_DNA"/>
</dbReference>
<dbReference type="Gene3D" id="2.10.109.10">
    <property type="entry name" value="Umud Fragment, subunit A"/>
    <property type="match status" value="1"/>
</dbReference>
<comment type="caution">
    <text evidence="5">The sequence shown here is derived from an EMBL/GenBank/DDBJ whole genome shotgun (WGS) entry which is preliminary data.</text>
</comment>
<comment type="similarity">
    <text evidence="2 3">Belongs to the peptidase S26 family.</text>
</comment>
<feature type="domain" description="Peptidase S26" evidence="4">
    <location>
        <begin position="38"/>
        <end position="186"/>
    </location>
</feature>
<keyword evidence="3" id="KW-0645">Protease</keyword>
<keyword evidence="3" id="KW-0812">Transmembrane</keyword>
<feature type="transmembrane region" description="Helical" evidence="3">
    <location>
        <begin position="20"/>
        <end position="43"/>
    </location>
</feature>
<dbReference type="InterPro" id="IPR036286">
    <property type="entry name" value="LexA/Signal_pep-like_sf"/>
</dbReference>
<dbReference type="Proteomes" id="UP001596160">
    <property type="component" value="Unassembled WGS sequence"/>
</dbReference>
<proteinExistence type="inferred from homology"/>
<name>A0ABW0AME0_9ACTN</name>
<organism evidence="5 6">
    <name type="scientific">Streptomyces amakusaensis</name>
    <dbReference type="NCBI Taxonomy" id="67271"/>
    <lineage>
        <taxon>Bacteria</taxon>
        <taxon>Bacillati</taxon>
        <taxon>Actinomycetota</taxon>
        <taxon>Actinomycetes</taxon>
        <taxon>Kitasatosporales</taxon>
        <taxon>Streptomycetaceae</taxon>
        <taxon>Streptomyces</taxon>
    </lineage>
</organism>
<evidence type="ECO:0000313" key="6">
    <source>
        <dbReference type="Proteomes" id="UP001596160"/>
    </source>
</evidence>
<evidence type="ECO:0000259" key="4">
    <source>
        <dbReference type="Pfam" id="PF10502"/>
    </source>
</evidence>
<evidence type="ECO:0000256" key="3">
    <source>
        <dbReference type="RuleBase" id="RU362042"/>
    </source>
</evidence>
<dbReference type="SUPFAM" id="SSF51306">
    <property type="entry name" value="LexA/Signal peptidase"/>
    <property type="match status" value="1"/>
</dbReference>
<comment type="catalytic activity">
    <reaction evidence="3">
        <text>Cleavage of hydrophobic, N-terminal signal or leader sequences from secreted and periplasmic proteins.</text>
        <dbReference type="EC" id="3.4.21.89"/>
    </reaction>
</comment>
<dbReference type="PANTHER" id="PTHR43390:SF1">
    <property type="entry name" value="CHLOROPLAST PROCESSING PEPTIDASE"/>
    <property type="match status" value="1"/>
</dbReference>
<dbReference type="PRINTS" id="PR00727">
    <property type="entry name" value="LEADERPTASE"/>
</dbReference>
<keyword evidence="6" id="KW-1185">Reference proteome</keyword>
<evidence type="ECO:0000256" key="1">
    <source>
        <dbReference type="ARBA" id="ARBA00004401"/>
    </source>
</evidence>
<dbReference type="NCBIfam" id="TIGR02227">
    <property type="entry name" value="sigpep_I_bact"/>
    <property type="match status" value="1"/>
</dbReference>
<evidence type="ECO:0000313" key="5">
    <source>
        <dbReference type="EMBL" id="MFC5154917.1"/>
    </source>
</evidence>
<dbReference type="RefSeq" id="WP_344472985.1">
    <property type="nucleotide sequence ID" value="NZ_BAAASB010000002.1"/>
</dbReference>
<keyword evidence="3" id="KW-0472">Membrane</keyword>
<dbReference type="Pfam" id="PF10502">
    <property type="entry name" value="Peptidase_S26"/>
    <property type="match status" value="1"/>
</dbReference>
<dbReference type="GO" id="GO:0009003">
    <property type="term" value="F:signal peptidase activity"/>
    <property type="evidence" value="ECO:0007669"/>
    <property type="project" value="UniProtKB-EC"/>
</dbReference>
<gene>
    <name evidence="5" type="primary">lepB</name>
    <name evidence="5" type="ORF">ACFPRH_24560</name>
</gene>
<keyword evidence="3" id="KW-1133">Transmembrane helix</keyword>
<dbReference type="InterPro" id="IPR000223">
    <property type="entry name" value="Pept_S26A_signal_pept_1"/>
</dbReference>
<protein>
    <recommendedName>
        <fullName evidence="3">Signal peptidase I</fullName>
        <ecNumber evidence="3">3.4.21.89</ecNumber>
    </recommendedName>
</protein>
<dbReference type="EC" id="3.4.21.89" evidence="3"/>
<accession>A0ABW0AME0</accession>
<dbReference type="PANTHER" id="PTHR43390">
    <property type="entry name" value="SIGNAL PEPTIDASE I"/>
    <property type="match status" value="1"/>
</dbReference>
<reference evidence="6" key="1">
    <citation type="journal article" date="2019" name="Int. J. Syst. Evol. Microbiol.">
        <title>The Global Catalogue of Microorganisms (GCM) 10K type strain sequencing project: providing services to taxonomists for standard genome sequencing and annotation.</title>
        <authorList>
            <consortium name="The Broad Institute Genomics Platform"/>
            <consortium name="The Broad Institute Genome Sequencing Center for Infectious Disease"/>
            <person name="Wu L."/>
            <person name="Ma J."/>
        </authorList>
    </citation>
    <scope>NUCLEOTIDE SEQUENCE [LARGE SCALE GENOMIC DNA]</scope>
    <source>
        <strain evidence="6">PCU 266</strain>
    </source>
</reference>
<evidence type="ECO:0000256" key="2">
    <source>
        <dbReference type="ARBA" id="ARBA00009370"/>
    </source>
</evidence>